<keyword evidence="2" id="KW-1133">Transmembrane helix</keyword>
<accession>A0A7S3L1A3</accession>
<keyword evidence="2" id="KW-0472">Membrane</keyword>
<dbReference type="PANTHER" id="PTHR38909">
    <property type="entry name" value="G PROTEIN GAMMA DOMAIN-CONTAINING PROTEIN"/>
    <property type="match status" value="1"/>
</dbReference>
<feature type="domain" description="PDZ" evidence="3">
    <location>
        <begin position="506"/>
        <end position="577"/>
    </location>
</feature>
<keyword evidence="2" id="KW-0812">Transmembrane</keyword>
<dbReference type="AlphaFoldDB" id="A0A7S3L1A3"/>
<evidence type="ECO:0000256" key="1">
    <source>
        <dbReference type="SAM" id="MobiDB-lite"/>
    </source>
</evidence>
<dbReference type="PANTHER" id="PTHR38909:SF1">
    <property type="entry name" value="G PROTEIN GAMMA DOMAIN-CONTAINING PROTEIN"/>
    <property type="match status" value="1"/>
</dbReference>
<dbReference type="InterPro" id="IPR036034">
    <property type="entry name" value="PDZ_sf"/>
</dbReference>
<gene>
    <name evidence="4" type="ORF">ACOF00016_LOCUS1608</name>
</gene>
<dbReference type="SUPFAM" id="SSF50156">
    <property type="entry name" value="PDZ domain-like"/>
    <property type="match status" value="1"/>
</dbReference>
<feature type="compositionally biased region" description="Low complexity" evidence="1">
    <location>
        <begin position="127"/>
        <end position="153"/>
    </location>
</feature>
<protein>
    <recommendedName>
        <fullName evidence="3">PDZ domain-containing protein</fullName>
    </recommendedName>
</protein>
<feature type="region of interest" description="Disordered" evidence="1">
    <location>
        <begin position="74"/>
        <end position="158"/>
    </location>
</feature>
<dbReference type="Gene3D" id="2.30.42.10">
    <property type="match status" value="1"/>
</dbReference>
<sequence length="585" mass="63198">MCDLWNHTRTAAHLRSGTSKLPCCQNIPETHSHQPLCRRWKTMKGTKSSSSSSSLLVFFLLAVSCILVDNVSSQTTTVPPTVPPTRVPTRAPISSPTSSPSVSLSPSFAPTSKPNTQGPTRQPTGWPTRQPTRAPTSAPTTAVPTAVPTSGPTLAPIIGTRSPVVATNTPTIEPTQAPTELPTTAPTLTEYRFDIPADMQLRTMAGSLTSGQRIDWEFKTAAHIKEVIEKIEMDDPLFELSVTTDTAVQTVINTGGGTRRHLQGSQSFILKVEFVVRVTFRAAKGDRKQVAAWIREAFNTPEERNRYISRLQGTNDPAFASVEGVQVGVDGQAPPPDDLPTPTEKESNDIILYIIAAGGGGCALVVVGLVFLYCTRNSRNPPKKRKGDEITTSGSNMSPAGLAAEIIVRNNDDVSTLGDPVQITTQPTPDEQTASIGTYGPDYDYSHEYRRAHGIGSDNGSLERNESVGSRTANSASLFSSENSLDFMLDGDPRYVYRFEVTVPPGKLGIVMDNSPSGTPMVFAVKPESVLARDVQVGDRLLAVDQEDVTVMSAIQVSKLISLKNDQDRTLTFCRKRSSGKEQDM</sequence>
<proteinExistence type="predicted"/>
<feature type="transmembrane region" description="Helical" evidence="2">
    <location>
        <begin position="350"/>
        <end position="375"/>
    </location>
</feature>
<evidence type="ECO:0000259" key="3">
    <source>
        <dbReference type="SMART" id="SM00228"/>
    </source>
</evidence>
<feature type="compositionally biased region" description="Low complexity" evidence="1">
    <location>
        <begin position="87"/>
        <end position="110"/>
    </location>
</feature>
<dbReference type="InterPro" id="IPR001478">
    <property type="entry name" value="PDZ"/>
</dbReference>
<name>A0A7S3L1A3_9STRA</name>
<reference evidence="4" key="1">
    <citation type="submission" date="2021-01" db="EMBL/GenBank/DDBJ databases">
        <authorList>
            <person name="Corre E."/>
            <person name="Pelletier E."/>
            <person name="Niang G."/>
            <person name="Scheremetjew M."/>
            <person name="Finn R."/>
            <person name="Kale V."/>
            <person name="Holt S."/>
            <person name="Cochrane G."/>
            <person name="Meng A."/>
            <person name="Brown T."/>
            <person name="Cohen L."/>
        </authorList>
    </citation>
    <scope>NUCLEOTIDE SEQUENCE</scope>
    <source>
        <strain evidence="4">CCMP127</strain>
    </source>
</reference>
<dbReference type="SMART" id="SM00228">
    <property type="entry name" value="PDZ"/>
    <property type="match status" value="1"/>
</dbReference>
<feature type="compositionally biased region" description="Polar residues" evidence="1">
    <location>
        <begin position="112"/>
        <end position="125"/>
    </location>
</feature>
<evidence type="ECO:0000256" key="2">
    <source>
        <dbReference type="SAM" id="Phobius"/>
    </source>
</evidence>
<organism evidence="4">
    <name type="scientific">Amphora coffeiformis</name>
    <dbReference type="NCBI Taxonomy" id="265554"/>
    <lineage>
        <taxon>Eukaryota</taxon>
        <taxon>Sar</taxon>
        <taxon>Stramenopiles</taxon>
        <taxon>Ochrophyta</taxon>
        <taxon>Bacillariophyta</taxon>
        <taxon>Bacillariophyceae</taxon>
        <taxon>Bacillariophycidae</taxon>
        <taxon>Thalassiophysales</taxon>
        <taxon>Catenulaceae</taxon>
        <taxon>Amphora</taxon>
    </lineage>
</organism>
<dbReference type="EMBL" id="HBIM01001836">
    <property type="protein sequence ID" value="CAE0403403.1"/>
    <property type="molecule type" value="Transcribed_RNA"/>
</dbReference>
<evidence type="ECO:0000313" key="4">
    <source>
        <dbReference type="EMBL" id="CAE0403403.1"/>
    </source>
</evidence>